<evidence type="ECO:0000313" key="4">
    <source>
        <dbReference type="EMBL" id="QOW60746.1"/>
    </source>
</evidence>
<organism evidence="4 5">
    <name type="scientific">Treponema pedis</name>
    <dbReference type="NCBI Taxonomy" id="409322"/>
    <lineage>
        <taxon>Bacteria</taxon>
        <taxon>Pseudomonadati</taxon>
        <taxon>Spirochaetota</taxon>
        <taxon>Spirochaetia</taxon>
        <taxon>Spirochaetales</taxon>
        <taxon>Treponemataceae</taxon>
        <taxon>Treponema</taxon>
    </lineage>
</organism>
<dbReference type="PIRSF" id="PIRSF016838">
    <property type="entry name" value="PafC"/>
    <property type="match status" value="1"/>
</dbReference>
<keyword evidence="1" id="KW-0805">Transcription regulation</keyword>
<name>A0A7S6WP66_9SPIR</name>
<reference evidence="4 5" key="1">
    <citation type="submission" date="2020-09" db="EMBL/GenBank/DDBJ databases">
        <title>Characterization of Treponema spp. from bovine digital dermatitis in Korea.</title>
        <authorList>
            <person name="Espiritu H.M."/>
            <person name="Cho Y.I."/>
            <person name="Mamuad L."/>
        </authorList>
    </citation>
    <scope>NUCLEOTIDE SEQUENCE [LARGE SCALE GENOMIC DNA]</scope>
    <source>
        <strain evidence="4 5">KS1</strain>
    </source>
</reference>
<dbReference type="InterPro" id="IPR013196">
    <property type="entry name" value="HTH_11"/>
</dbReference>
<sequence length="311" mass="36121">MKIERILEIIIYLMNRDSVSARSLAEHFKVSVRTIQRDMISISSAGIPVYSLNGKRGGYSILPSYKIKNINIKENEQEIIINALKSLATSYSNDTLNSLIEKYNAIIERKGGQKIFWDFSVAKENRKVQEMNVLLEKAVSVKSFVGFDYKNTEGIKSSPCVEPLAIHYKWYAWYLFAYSKTDKEYKTFKIARMQNLRMLNRISKINHGNIEERMKEAELAYYKTCIRIEVQFLKEELNLMEEYFPDCPIEELSCGIFKITINVPARERLWKALLLSFGSRVKVIGPESYKSELIKTAQNFLSNYDIQVSHI</sequence>
<gene>
    <name evidence="4" type="ORF">IFE08_13315</name>
</gene>
<protein>
    <submittedName>
        <fullName evidence="4">YafY family transcriptional regulator</fullName>
    </submittedName>
</protein>
<dbReference type="SUPFAM" id="SSF46785">
    <property type="entry name" value="Winged helix' DNA-binding domain"/>
    <property type="match status" value="1"/>
</dbReference>
<dbReference type="PROSITE" id="PS51000">
    <property type="entry name" value="HTH_DEOR_2"/>
    <property type="match status" value="1"/>
</dbReference>
<dbReference type="GO" id="GO:0003700">
    <property type="term" value="F:DNA-binding transcription factor activity"/>
    <property type="evidence" value="ECO:0007669"/>
    <property type="project" value="InterPro"/>
</dbReference>
<dbReference type="InterPro" id="IPR026881">
    <property type="entry name" value="WYL_dom"/>
</dbReference>
<dbReference type="Proteomes" id="UP000593915">
    <property type="component" value="Chromosome"/>
</dbReference>
<dbReference type="InterPro" id="IPR001034">
    <property type="entry name" value="DeoR_HTH"/>
</dbReference>
<accession>A0A7S6WP66</accession>
<evidence type="ECO:0000256" key="2">
    <source>
        <dbReference type="ARBA" id="ARBA00023163"/>
    </source>
</evidence>
<feature type="domain" description="HTH deoR-type" evidence="3">
    <location>
        <begin position="2"/>
        <end position="57"/>
    </location>
</feature>
<proteinExistence type="predicted"/>
<dbReference type="Pfam" id="PF08279">
    <property type="entry name" value="HTH_11"/>
    <property type="match status" value="1"/>
</dbReference>
<dbReference type="AlphaFoldDB" id="A0A7S6WP66"/>
<dbReference type="Gene3D" id="1.10.10.10">
    <property type="entry name" value="Winged helix-like DNA-binding domain superfamily/Winged helix DNA-binding domain"/>
    <property type="match status" value="1"/>
</dbReference>
<dbReference type="InterPro" id="IPR036390">
    <property type="entry name" value="WH_DNA-bd_sf"/>
</dbReference>
<evidence type="ECO:0000313" key="5">
    <source>
        <dbReference type="Proteomes" id="UP000593915"/>
    </source>
</evidence>
<dbReference type="RefSeq" id="WP_024465956.1">
    <property type="nucleotide sequence ID" value="NZ_CP061839.1"/>
</dbReference>
<evidence type="ECO:0000259" key="3">
    <source>
        <dbReference type="PROSITE" id="PS51000"/>
    </source>
</evidence>
<dbReference type="GeneID" id="301089357"/>
<dbReference type="Pfam" id="PF13280">
    <property type="entry name" value="WYL"/>
    <property type="match status" value="1"/>
</dbReference>
<keyword evidence="2" id="KW-0804">Transcription</keyword>
<dbReference type="PANTHER" id="PTHR34580">
    <property type="match status" value="1"/>
</dbReference>
<dbReference type="InterPro" id="IPR051534">
    <property type="entry name" value="CBASS_pafABC_assoc_protein"/>
</dbReference>
<dbReference type="PANTHER" id="PTHR34580:SF1">
    <property type="entry name" value="PROTEIN PAFC"/>
    <property type="match status" value="1"/>
</dbReference>
<dbReference type="EMBL" id="CP061839">
    <property type="protein sequence ID" value="QOW60746.1"/>
    <property type="molecule type" value="Genomic_DNA"/>
</dbReference>
<dbReference type="InterPro" id="IPR028349">
    <property type="entry name" value="PafC-like"/>
</dbReference>
<dbReference type="PROSITE" id="PS52050">
    <property type="entry name" value="WYL"/>
    <property type="match status" value="1"/>
</dbReference>
<dbReference type="InterPro" id="IPR036388">
    <property type="entry name" value="WH-like_DNA-bd_sf"/>
</dbReference>
<evidence type="ECO:0000256" key="1">
    <source>
        <dbReference type="ARBA" id="ARBA00023015"/>
    </source>
</evidence>